<name>A0A7C0U322_DESA2</name>
<comment type="caution">
    <text evidence="2">The sequence shown here is derived from an EMBL/GenBank/DDBJ whole genome shotgun (WGS) entry which is preliminary data.</text>
</comment>
<dbReference type="AlphaFoldDB" id="A0A7C0U322"/>
<dbReference type="InterPro" id="IPR000086">
    <property type="entry name" value="NUDIX_hydrolase_dom"/>
</dbReference>
<dbReference type="InterPro" id="IPR015797">
    <property type="entry name" value="NUDIX_hydrolase-like_dom_sf"/>
</dbReference>
<dbReference type="SUPFAM" id="SSF55811">
    <property type="entry name" value="Nudix"/>
    <property type="match status" value="1"/>
</dbReference>
<accession>A0A7C0U322</accession>
<dbReference type="EMBL" id="DRBS01000247">
    <property type="protein sequence ID" value="HDD44483.1"/>
    <property type="molecule type" value="Genomic_DNA"/>
</dbReference>
<feature type="domain" description="Nudix hydrolase" evidence="1">
    <location>
        <begin position="6"/>
        <end position="48"/>
    </location>
</feature>
<dbReference type="Proteomes" id="UP000886289">
    <property type="component" value="Unassembled WGS sequence"/>
</dbReference>
<protein>
    <recommendedName>
        <fullName evidence="1">Nudix hydrolase domain-containing protein</fullName>
    </recommendedName>
</protein>
<proteinExistence type="predicted"/>
<organism evidence="2">
    <name type="scientific">Desulfofervidus auxilii</name>
    <dbReference type="NCBI Taxonomy" id="1621989"/>
    <lineage>
        <taxon>Bacteria</taxon>
        <taxon>Pseudomonadati</taxon>
        <taxon>Thermodesulfobacteriota</taxon>
        <taxon>Candidatus Desulfofervidia</taxon>
        <taxon>Candidatus Desulfofervidales</taxon>
        <taxon>Candidatus Desulfofervidaceae</taxon>
        <taxon>Candidatus Desulfofervidus</taxon>
    </lineage>
</organism>
<dbReference type="Pfam" id="PF00293">
    <property type="entry name" value="NUDIX"/>
    <property type="match status" value="1"/>
</dbReference>
<dbReference type="Gene3D" id="3.90.79.10">
    <property type="entry name" value="Nucleoside Triphosphate Pyrophosphohydrolase"/>
    <property type="match status" value="1"/>
</dbReference>
<gene>
    <name evidence="2" type="ORF">ENG63_06460</name>
</gene>
<sequence>MYPLFWECGGGQVHIRESFEEAVRRQMWEEFGIKVKVLKSFTSYVIPSSNGRPAIPGVRFLVCYH</sequence>
<reference evidence="2" key="1">
    <citation type="journal article" date="2020" name="mSystems">
        <title>Genome- and Community-Level Interaction Insights into Carbon Utilization and Element Cycling Functions of Hydrothermarchaeota in Hydrothermal Sediment.</title>
        <authorList>
            <person name="Zhou Z."/>
            <person name="Liu Y."/>
            <person name="Xu W."/>
            <person name="Pan J."/>
            <person name="Luo Z.H."/>
            <person name="Li M."/>
        </authorList>
    </citation>
    <scope>NUCLEOTIDE SEQUENCE [LARGE SCALE GENOMIC DNA]</scope>
    <source>
        <strain evidence="2">HyVt-233</strain>
    </source>
</reference>
<evidence type="ECO:0000313" key="2">
    <source>
        <dbReference type="EMBL" id="HDD44483.1"/>
    </source>
</evidence>
<evidence type="ECO:0000259" key="1">
    <source>
        <dbReference type="Pfam" id="PF00293"/>
    </source>
</evidence>